<protein>
    <submittedName>
        <fullName evidence="2">Uncharacterized protein</fullName>
    </submittedName>
</protein>
<dbReference type="OrthoDB" id="5521777at2"/>
<dbReference type="Proteomes" id="UP000282656">
    <property type="component" value="Unassembled WGS sequence"/>
</dbReference>
<dbReference type="RefSeq" id="WP_120547725.1">
    <property type="nucleotide sequence ID" value="NZ_RAWM01000107.1"/>
</dbReference>
<evidence type="ECO:0000313" key="3">
    <source>
        <dbReference type="Proteomes" id="UP000282656"/>
    </source>
</evidence>
<proteinExistence type="predicted"/>
<feature type="region of interest" description="Disordered" evidence="1">
    <location>
        <begin position="1"/>
        <end position="73"/>
    </location>
</feature>
<keyword evidence="3" id="KW-1185">Reference proteome</keyword>
<feature type="compositionally biased region" description="Low complexity" evidence="1">
    <location>
        <begin position="47"/>
        <end position="59"/>
    </location>
</feature>
<dbReference type="AlphaFoldDB" id="A0A3A8Q3V3"/>
<evidence type="ECO:0000313" key="2">
    <source>
        <dbReference type="EMBL" id="RKH62778.1"/>
    </source>
</evidence>
<comment type="caution">
    <text evidence="2">The sequence shown here is derived from an EMBL/GenBank/DDBJ whole genome shotgun (WGS) entry which is preliminary data.</text>
</comment>
<reference evidence="3" key="1">
    <citation type="submission" date="2018-09" db="EMBL/GenBank/DDBJ databases">
        <authorList>
            <person name="Livingstone P.G."/>
            <person name="Whitworth D.E."/>
        </authorList>
    </citation>
    <scope>NUCLEOTIDE SEQUENCE [LARGE SCALE GENOMIC DNA]</scope>
    <source>
        <strain evidence="3">AB047A</strain>
    </source>
</reference>
<evidence type="ECO:0000256" key="1">
    <source>
        <dbReference type="SAM" id="MobiDB-lite"/>
    </source>
</evidence>
<accession>A0A3A8Q3V3</accession>
<dbReference type="EMBL" id="RAWM01000107">
    <property type="protein sequence ID" value="RKH62778.1"/>
    <property type="molecule type" value="Genomic_DNA"/>
</dbReference>
<gene>
    <name evidence="2" type="ORF">D7X96_29160</name>
</gene>
<organism evidence="2 3">
    <name type="scientific">Corallococcus interemptor</name>
    <dbReference type="NCBI Taxonomy" id="2316720"/>
    <lineage>
        <taxon>Bacteria</taxon>
        <taxon>Pseudomonadati</taxon>
        <taxon>Myxococcota</taxon>
        <taxon>Myxococcia</taxon>
        <taxon>Myxococcales</taxon>
        <taxon>Cystobacterineae</taxon>
        <taxon>Myxococcaceae</taxon>
        <taxon>Corallococcus</taxon>
    </lineage>
</organism>
<name>A0A3A8Q3V3_9BACT</name>
<sequence length="73" mass="7753">MKTMTPQTRKPPERKPAMNKAIAPSQQPKADRPRAQLGAAATGPSMKAAAGGSFKAKSAPRTLSNPKVRMPKK</sequence>